<organism evidence="3 4">
    <name type="scientific">Pyronema omphalodes (strain CBS 100304)</name>
    <name type="common">Pyronema confluens</name>
    <dbReference type="NCBI Taxonomy" id="1076935"/>
    <lineage>
        <taxon>Eukaryota</taxon>
        <taxon>Fungi</taxon>
        <taxon>Dikarya</taxon>
        <taxon>Ascomycota</taxon>
        <taxon>Pezizomycotina</taxon>
        <taxon>Pezizomycetes</taxon>
        <taxon>Pezizales</taxon>
        <taxon>Pyronemataceae</taxon>
        <taxon>Pyronema</taxon>
    </lineage>
</organism>
<feature type="transmembrane region" description="Helical" evidence="2">
    <location>
        <begin position="50"/>
        <end position="73"/>
    </location>
</feature>
<evidence type="ECO:0000256" key="2">
    <source>
        <dbReference type="SAM" id="Phobius"/>
    </source>
</evidence>
<feature type="transmembrane region" description="Helical" evidence="2">
    <location>
        <begin position="85"/>
        <end position="104"/>
    </location>
</feature>
<keyword evidence="2" id="KW-0812">Transmembrane</keyword>
<evidence type="ECO:0008006" key="5">
    <source>
        <dbReference type="Google" id="ProtNLM"/>
    </source>
</evidence>
<evidence type="ECO:0000313" key="4">
    <source>
        <dbReference type="Proteomes" id="UP000018144"/>
    </source>
</evidence>
<evidence type="ECO:0000313" key="3">
    <source>
        <dbReference type="EMBL" id="CCX34636.1"/>
    </source>
</evidence>
<sequence length="229" mass="25193">MPGHRHHRGSGGSYKEPLFIILLLCVATIFTIFILAAAKIAKELHSQINVFWAILYTTALAILSLLYLTIFVAYYKPLAKHASTFAVNFSLGVAWAVALIAEVLDPNNTWPNELSKFTYPGHEGESVHNYRARVALSGITASMLLTMSLAGGLRVLGIGGGGNSRQRQDWESEGSIEMGEGRVPTPIESQREESPRPPQQQQGQRNTFMLVLARVGIFKNRSVVSERSV</sequence>
<reference evidence="3 4" key="1">
    <citation type="journal article" date="2013" name="PLoS Genet.">
        <title>The genome and development-dependent transcriptomes of Pyronema confluens: a window into fungal evolution.</title>
        <authorList>
            <person name="Traeger S."/>
            <person name="Altegoer F."/>
            <person name="Freitag M."/>
            <person name="Gabaldon T."/>
            <person name="Kempken F."/>
            <person name="Kumar A."/>
            <person name="Marcet-Houben M."/>
            <person name="Poggeler S."/>
            <person name="Stajich J.E."/>
            <person name="Nowrousian M."/>
        </authorList>
    </citation>
    <scope>NUCLEOTIDE SEQUENCE [LARGE SCALE GENOMIC DNA]</scope>
    <source>
        <strain evidence="4">CBS 100304</strain>
        <tissue evidence="3">Vegetative mycelium</tissue>
    </source>
</reference>
<dbReference type="EMBL" id="HF936586">
    <property type="protein sequence ID" value="CCX34636.1"/>
    <property type="molecule type" value="Genomic_DNA"/>
</dbReference>
<dbReference type="AlphaFoldDB" id="U4LR22"/>
<keyword evidence="2" id="KW-1133">Transmembrane helix</keyword>
<keyword evidence="4" id="KW-1185">Reference proteome</keyword>
<feature type="transmembrane region" description="Helical" evidence="2">
    <location>
        <begin position="134"/>
        <end position="157"/>
    </location>
</feature>
<gene>
    <name evidence="3" type="ORF">PCON_04119</name>
</gene>
<name>U4LR22_PYROM</name>
<feature type="transmembrane region" description="Helical" evidence="2">
    <location>
        <begin position="18"/>
        <end position="38"/>
    </location>
</feature>
<proteinExistence type="predicted"/>
<evidence type="ECO:0000256" key="1">
    <source>
        <dbReference type="SAM" id="MobiDB-lite"/>
    </source>
</evidence>
<dbReference type="OrthoDB" id="5425683at2759"/>
<keyword evidence="2" id="KW-0472">Membrane</keyword>
<feature type="region of interest" description="Disordered" evidence="1">
    <location>
        <begin position="161"/>
        <end position="206"/>
    </location>
</feature>
<accession>U4LR22</accession>
<dbReference type="Proteomes" id="UP000018144">
    <property type="component" value="Unassembled WGS sequence"/>
</dbReference>
<protein>
    <recommendedName>
        <fullName evidence="5">MARVEL domain-containing protein</fullName>
    </recommendedName>
</protein>